<organism evidence="2 3">
    <name type="scientific">Sphaerisporangium rufum</name>
    <dbReference type="NCBI Taxonomy" id="1381558"/>
    <lineage>
        <taxon>Bacteria</taxon>
        <taxon>Bacillati</taxon>
        <taxon>Actinomycetota</taxon>
        <taxon>Actinomycetes</taxon>
        <taxon>Streptosporangiales</taxon>
        <taxon>Streptosporangiaceae</taxon>
        <taxon>Sphaerisporangium</taxon>
    </lineage>
</organism>
<dbReference type="RefSeq" id="WP_203982693.1">
    <property type="nucleotide sequence ID" value="NZ_BOOU01000013.1"/>
</dbReference>
<dbReference type="AlphaFoldDB" id="A0A919UZA3"/>
<reference evidence="2" key="1">
    <citation type="submission" date="2021-01" db="EMBL/GenBank/DDBJ databases">
        <title>Whole genome shotgun sequence of Sphaerisporangium rufum NBRC 109079.</title>
        <authorList>
            <person name="Komaki H."/>
            <person name="Tamura T."/>
        </authorList>
    </citation>
    <scope>NUCLEOTIDE SEQUENCE</scope>
    <source>
        <strain evidence="2">NBRC 109079</strain>
    </source>
</reference>
<dbReference type="Proteomes" id="UP000655287">
    <property type="component" value="Unassembled WGS sequence"/>
</dbReference>
<protein>
    <submittedName>
        <fullName evidence="2">Uncharacterized protein</fullName>
    </submittedName>
</protein>
<feature type="region of interest" description="Disordered" evidence="1">
    <location>
        <begin position="1"/>
        <end position="105"/>
    </location>
</feature>
<comment type="caution">
    <text evidence="2">The sequence shown here is derived from an EMBL/GenBank/DDBJ whole genome shotgun (WGS) entry which is preliminary data.</text>
</comment>
<sequence length="228" mass="23229">MTEMNDMNDMSGRGAGAGDVWSEAVADRPAPAAGSARAGEPAQAGESVQAGEPARDGGAARPGPDGGHERAAGREEWFRARDRERARAAGSRPGAPGPAADPLGTAAEEARRLLRTVRDRVGTEIGRTVVRGGVGGLGQAFGGGRPSRAGDVWGEAVTEHDEYICRACPVCRAKAARRDAGGDVGGHLLAAGGELFAALRGMADAVSRPAPPPRDGDAGTRVEHIDLG</sequence>
<feature type="region of interest" description="Disordered" evidence="1">
    <location>
        <begin position="206"/>
        <end position="228"/>
    </location>
</feature>
<feature type="compositionally biased region" description="Basic and acidic residues" evidence="1">
    <location>
        <begin position="66"/>
        <end position="87"/>
    </location>
</feature>
<feature type="compositionally biased region" description="Basic and acidic residues" evidence="1">
    <location>
        <begin position="214"/>
        <end position="228"/>
    </location>
</feature>
<gene>
    <name evidence="2" type="ORF">Sru01_10590</name>
</gene>
<dbReference type="EMBL" id="BOOU01000013">
    <property type="protein sequence ID" value="GII76077.1"/>
    <property type="molecule type" value="Genomic_DNA"/>
</dbReference>
<keyword evidence="3" id="KW-1185">Reference proteome</keyword>
<evidence type="ECO:0000256" key="1">
    <source>
        <dbReference type="SAM" id="MobiDB-lite"/>
    </source>
</evidence>
<proteinExistence type="predicted"/>
<feature type="compositionally biased region" description="Low complexity" evidence="1">
    <location>
        <begin position="88"/>
        <end position="105"/>
    </location>
</feature>
<evidence type="ECO:0000313" key="3">
    <source>
        <dbReference type="Proteomes" id="UP000655287"/>
    </source>
</evidence>
<name>A0A919UZA3_9ACTN</name>
<feature type="compositionally biased region" description="Low complexity" evidence="1">
    <location>
        <begin position="22"/>
        <end position="63"/>
    </location>
</feature>
<evidence type="ECO:0000313" key="2">
    <source>
        <dbReference type="EMBL" id="GII76077.1"/>
    </source>
</evidence>
<accession>A0A919UZA3</accession>